<dbReference type="RefSeq" id="WP_306884808.1">
    <property type="nucleotide sequence ID" value="NZ_BMSM01000017.1"/>
</dbReference>
<dbReference type="GeneID" id="91549782"/>
<dbReference type="Gene3D" id="3.10.105.10">
    <property type="entry name" value="Dipeptide-binding Protein, Domain 3"/>
    <property type="match status" value="1"/>
</dbReference>
<sequence>MGSTALSFHRAAAVTRRVLKAHGHRVNSGEAPHERVFRRQEDGDVDVLVSAWPPFSHDTYLSHHGTRHVC</sequence>
<dbReference type="Proteomes" id="UP001231675">
    <property type="component" value="Unassembled WGS sequence"/>
</dbReference>
<dbReference type="SUPFAM" id="SSF53850">
    <property type="entry name" value="Periplasmic binding protein-like II"/>
    <property type="match status" value="1"/>
</dbReference>
<feature type="domain" description="ABC-type glycine betaine transport system substrate-binding" evidence="1">
    <location>
        <begin position="11"/>
        <end position="62"/>
    </location>
</feature>
<organism evidence="2 3">
    <name type="scientific">Streptomyces griseoviridis</name>
    <dbReference type="NCBI Taxonomy" id="45398"/>
    <lineage>
        <taxon>Bacteria</taxon>
        <taxon>Bacillati</taxon>
        <taxon>Actinomycetota</taxon>
        <taxon>Actinomycetes</taxon>
        <taxon>Kitasatosporales</taxon>
        <taxon>Streptomycetaceae</taxon>
        <taxon>Streptomyces</taxon>
    </lineage>
</organism>
<accession>A0ABT9L9H5</accession>
<reference evidence="2 3" key="1">
    <citation type="submission" date="2023-07" db="EMBL/GenBank/DDBJ databases">
        <title>Sequencing the genomes of 1000 actinobacteria strains.</title>
        <authorList>
            <person name="Klenk H.-P."/>
        </authorList>
    </citation>
    <scope>NUCLEOTIDE SEQUENCE [LARGE SCALE GENOMIC DNA]</scope>
    <source>
        <strain evidence="2 3">DSM 40229</strain>
    </source>
</reference>
<name>A0ABT9L9H5_STRGD</name>
<protein>
    <submittedName>
        <fullName evidence="2">ABC-type proline/glycine betaine transport system substrate-binding protein</fullName>
    </submittedName>
</protein>
<gene>
    <name evidence="2" type="ORF">J2S47_000852</name>
</gene>
<dbReference type="InterPro" id="IPR007210">
    <property type="entry name" value="ABC_Gly_betaine_transp_sub-bd"/>
</dbReference>
<comment type="caution">
    <text evidence="2">The sequence shown here is derived from an EMBL/GenBank/DDBJ whole genome shotgun (WGS) entry which is preliminary data.</text>
</comment>
<dbReference type="EMBL" id="JAURUD010000001">
    <property type="protein sequence ID" value="MDP9680350.1"/>
    <property type="molecule type" value="Genomic_DNA"/>
</dbReference>
<evidence type="ECO:0000259" key="1">
    <source>
        <dbReference type="Pfam" id="PF04069"/>
    </source>
</evidence>
<keyword evidence="3" id="KW-1185">Reference proteome</keyword>
<proteinExistence type="predicted"/>
<dbReference type="Pfam" id="PF04069">
    <property type="entry name" value="OpuAC"/>
    <property type="match status" value="1"/>
</dbReference>
<evidence type="ECO:0000313" key="2">
    <source>
        <dbReference type="EMBL" id="MDP9680350.1"/>
    </source>
</evidence>
<evidence type="ECO:0000313" key="3">
    <source>
        <dbReference type="Proteomes" id="UP001231675"/>
    </source>
</evidence>